<dbReference type="Pfam" id="PF00378">
    <property type="entry name" value="ECH_1"/>
    <property type="match status" value="1"/>
</dbReference>
<keyword evidence="5" id="KW-1185">Reference proteome</keyword>
<dbReference type="InterPro" id="IPR001753">
    <property type="entry name" value="Enoyl-CoA_hydra/iso"/>
</dbReference>
<accession>A0ABM9UV14</accession>
<dbReference type="InterPro" id="IPR018376">
    <property type="entry name" value="Enoyl-CoA_hyd/isom_CS"/>
</dbReference>
<dbReference type="InterPro" id="IPR029045">
    <property type="entry name" value="ClpP/crotonase-like_dom_sf"/>
</dbReference>
<comment type="caution">
    <text evidence="4">The sequence shown here is derived from an EMBL/GenBank/DDBJ whole genome shotgun (WGS) entry which is preliminary data.</text>
</comment>
<dbReference type="Gene3D" id="3.90.226.10">
    <property type="entry name" value="2-enoyl-CoA Hydratase, Chain A, domain 1"/>
    <property type="match status" value="1"/>
</dbReference>
<dbReference type="PROSITE" id="PS00166">
    <property type="entry name" value="ENOYL_COA_HYDRATASE"/>
    <property type="match status" value="1"/>
</dbReference>
<dbReference type="EMBL" id="CYZR01000008">
    <property type="protein sequence ID" value="CUO17450.1"/>
    <property type="molecule type" value="Genomic_DNA"/>
</dbReference>
<dbReference type="Proteomes" id="UP000095488">
    <property type="component" value="Unassembled WGS sequence"/>
</dbReference>
<dbReference type="PANTHER" id="PTHR11941:SF54">
    <property type="entry name" value="ENOYL-COA HYDRATASE, MITOCHONDRIAL"/>
    <property type="match status" value="1"/>
</dbReference>
<keyword evidence="2 4" id="KW-0456">Lyase</keyword>
<evidence type="ECO:0000256" key="1">
    <source>
        <dbReference type="ARBA" id="ARBA00005254"/>
    </source>
</evidence>
<dbReference type="Gene3D" id="1.10.12.10">
    <property type="entry name" value="Lyase 2-enoyl-coa Hydratase, Chain A, domain 2"/>
    <property type="match status" value="1"/>
</dbReference>
<dbReference type="PANTHER" id="PTHR11941">
    <property type="entry name" value="ENOYL-COA HYDRATASE-RELATED"/>
    <property type="match status" value="1"/>
</dbReference>
<dbReference type="InterPro" id="IPR014748">
    <property type="entry name" value="Enoyl-CoA_hydra_C"/>
</dbReference>
<dbReference type="EC" id="4.2.1.17" evidence="4"/>
<dbReference type="GO" id="GO:0004300">
    <property type="term" value="F:enoyl-CoA hydratase activity"/>
    <property type="evidence" value="ECO:0007669"/>
    <property type="project" value="UniProtKB-EC"/>
</dbReference>
<dbReference type="RefSeq" id="WP_055260108.1">
    <property type="nucleotide sequence ID" value="NZ_CABIXL010000008.1"/>
</dbReference>
<organism evidence="4 5">
    <name type="scientific">Sarcina ventriculi</name>
    <name type="common">Clostridium ventriculi</name>
    <dbReference type="NCBI Taxonomy" id="1267"/>
    <lineage>
        <taxon>Bacteria</taxon>
        <taxon>Bacillati</taxon>
        <taxon>Bacillota</taxon>
        <taxon>Clostridia</taxon>
        <taxon>Eubacteriales</taxon>
        <taxon>Clostridiaceae</taxon>
        <taxon>Sarcina</taxon>
    </lineage>
</organism>
<evidence type="ECO:0000256" key="3">
    <source>
        <dbReference type="RuleBase" id="RU003707"/>
    </source>
</evidence>
<name>A0ABM9UV14_SARVE</name>
<gene>
    <name evidence="4" type="primary">echA8</name>
    <name evidence="4" type="ORF">ERS852473_02115</name>
</gene>
<proteinExistence type="inferred from homology"/>
<dbReference type="SUPFAM" id="SSF52096">
    <property type="entry name" value="ClpP/crotonase"/>
    <property type="match status" value="1"/>
</dbReference>
<dbReference type="NCBIfam" id="NF004475">
    <property type="entry name" value="PRK05809.1"/>
    <property type="match status" value="1"/>
</dbReference>
<evidence type="ECO:0000313" key="4">
    <source>
        <dbReference type="EMBL" id="CUO17450.1"/>
    </source>
</evidence>
<dbReference type="CDD" id="cd06558">
    <property type="entry name" value="crotonase-like"/>
    <property type="match status" value="1"/>
</dbReference>
<comment type="similarity">
    <text evidence="1 3">Belongs to the enoyl-CoA hydratase/isomerase family.</text>
</comment>
<reference evidence="4 5" key="1">
    <citation type="submission" date="2015-09" db="EMBL/GenBank/DDBJ databases">
        <authorList>
            <consortium name="Pathogen Informatics"/>
        </authorList>
    </citation>
    <scope>NUCLEOTIDE SEQUENCE [LARGE SCALE GENOMIC DNA]</scope>
    <source>
        <strain evidence="4 5">2789STDY5834858</strain>
    </source>
</reference>
<sequence length="260" mass="28416">MELKNVLLEKDSNIAVITMNRPKALNSLNSETLKELDKVIEVLEKDSEIYAVVLTGAGEKAFVAGADISEMKDLNEEQGREFGLLGNRIFRRIEKLDKPVIAAVNGFALGGGCELAMACDIRIASIKAKFGQPEVGLGITPGFGGTQRLPRIVGVGKAKELIYTCDIIKADEALKIGLVNKVVEPEVLLEEAKAMAKKIAQNAPIAVKLCKDAINRGMQVNIDDAIDIEAYDFGKCFSTKDQKEGMTAFIERREKNFQNK</sequence>
<evidence type="ECO:0000313" key="5">
    <source>
        <dbReference type="Proteomes" id="UP000095488"/>
    </source>
</evidence>
<evidence type="ECO:0000256" key="2">
    <source>
        <dbReference type="ARBA" id="ARBA00023239"/>
    </source>
</evidence>
<protein>
    <submittedName>
        <fullName evidence="4">Probable enoyl-CoA hydratase echA8</fullName>
        <ecNumber evidence="4">4.2.1.17</ecNumber>
    </submittedName>
</protein>